<dbReference type="SUPFAM" id="SSF51905">
    <property type="entry name" value="FAD/NAD(P)-binding domain"/>
    <property type="match status" value="1"/>
</dbReference>
<dbReference type="InterPro" id="IPR036188">
    <property type="entry name" value="FAD/NAD-bd_sf"/>
</dbReference>
<dbReference type="RefSeq" id="WP_146593220.1">
    <property type="nucleotide sequence ID" value="NZ_SJPT01000001.1"/>
</dbReference>
<evidence type="ECO:0000256" key="2">
    <source>
        <dbReference type="ARBA" id="ARBA00022630"/>
    </source>
</evidence>
<evidence type="ECO:0000256" key="4">
    <source>
        <dbReference type="ARBA" id="ARBA00023002"/>
    </source>
</evidence>
<sequence length="776" mass="85002">MLDFSSLDAFSRRDILKGSLAAGFLPFGLGGNNNHPDCPIQTIREKRFPALVAIIHAQIDSLWCGHQGDDACQVAREVLIYAEHLPPRLQLGLNVALLWLNLYSVKHTGRQLHKLCPHQLRRLLNQGETPCDKHGPPRIEWTDDHLLHTAIGGVTMLGRLVIHSRQPARQLIGGGWSPQCEKPEFLVTMDAPPLADLNNHYDVCIIGSGAGGATTASRLTAAGLRVLILDVGDFVSPDALIQKIPQDDGSIKLSPPRSDQVLYRLYKDGAGQIAGGLGNVHSKLQLAIPSMRKKIPPKQTVNVCQARVFGGGPYVNNAIHLPIIESVYESWGDRRPTGVDYAQFSELMTSVCDELGVNTEVTKSQISDRSMRFAEGCIALGEDVQPLPVAMRRECLGCGSDNSVDSFGDHIGGIHPYKAGEPNSFLTQSMNNPVPAEVSYRTEGKRLRIRRDEAGALRVDGIDVCHRSESGCHTHTTISANEFVVAAGIGETNKLLSHSLSCAGLRNQHLGKRLTANIGTALYAMFDKPIWPSDSTRPEPGVTQCFLVDRRNIMENGKMVEEPALENWFHFPGTVALALTGWFKEFACVMRKFNHLSMSGIVVPTKVRCSNYVDSCGDFHLEFDCDEFEMLLRGLRRVARIYFAAAKPDDGVSLHLPTKSILMRCGRPLRIRNMDDFEWGLSEIRRRGPAFVNLLTTHPQGGASLGDVVNPTTFQMMTDCGEAIENLTVADTSIFPAGCDINPQLTLKALATLAAQQIIQRSSATLPQPTPALAQS</sequence>
<dbReference type="Pfam" id="PF00732">
    <property type="entry name" value="GMC_oxred_N"/>
    <property type="match status" value="1"/>
</dbReference>
<evidence type="ECO:0000259" key="5">
    <source>
        <dbReference type="Pfam" id="PF00732"/>
    </source>
</evidence>
<reference evidence="6 7" key="1">
    <citation type="submission" date="2019-02" db="EMBL/GenBank/DDBJ databases">
        <title>Deep-cultivation of Planctomycetes and their phenomic and genomic characterization uncovers novel biology.</title>
        <authorList>
            <person name="Wiegand S."/>
            <person name="Jogler M."/>
            <person name="Boedeker C."/>
            <person name="Pinto D."/>
            <person name="Vollmers J."/>
            <person name="Rivas-Marin E."/>
            <person name="Kohn T."/>
            <person name="Peeters S.H."/>
            <person name="Heuer A."/>
            <person name="Rast P."/>
            <person name="Oberbeckmann S."/>
            <person name="Bunk B."/>
            <person name="Jeske O."/>
            <person name="Meyerdierks A."/>
            <person name="Storesund J.E."/>
            <person name="Kallscheuer N."/>
            <person name="Luecker S."/>
            <person name="Lage O.M."/>
            <person name="Pohl T."/>
            <person name="Merkel B.J."/>
            <person name="Hornburger P."/>
            <person name="Mueller R.-W."/>
            <person name="Bruemmer F."/>
            <person name="Labrenz M."/>
            <person name="Spormann A.M."/>
            <person name="Op Den Camp H."/>
            <person name="Overmann J."/>
            <person name="Amann R."/>
            <person name="Jetten M.S.M."/>
            <person name="Mascher T."/>
            <person name="Medema M.H."/>
            <person name="Devos D.P."/>
            <person name="Kaster A.-K."/>
            <person name="Ovreas L."/>
            <person name="Rohde M."/>
            <person name="Galperin M.Y."/>
            <person name="Jogler C."/>
        </authorList>
    </citation>
    <scope>NUCLEOTIDE SEQUENCE [LARGE SCALE GENOMIC DNA]</scope>
    <source>
        <strain evidence="6 7">Pla52o</strain>
    </source>
</reference>
<gene>
    <name evidence="6" type="ORF">Pla52o_08150</name>
</gene>
<proteinExistence type="inferred from homology"/>
<dbReference type="GO" id="GO:0050660">
    <property type="term" value="F:flavin adenine dinucleotide binding"/>
    <property type="evidence" value="ECO:0007669"/>
    <property type="project" value="InterPro"/>
</dbReference>
<evidence type="ECO:0000313" key="7">
    <source>
        <dbReference type="Proteomes" id="UP000316304"/>
    </source>
</evidence>
<evidence type="ECO:0000256" key="3">
    <source>
        <dbReference type="ARBA" id="ARBA00022827"/>
    </source>
</evidence>
<dbReference type="PANTHER" id="PTHR46056:SF12">
    <property type="entry name" value="LONG-CHAIN-ALCOHOL OXIDASE"/>
    <property type="match status" value="1"/>
</dbReference>
<name>A0A5C6CW97_9BACT</name>
<dbReference type="OrthoDB" id="220892at2"/>
<evidence type="ECO:0000313" key="6">
    <source>
        <dbReference type="EMBL" id="TWU26959.1"/>
    </source>
</evidence>
<accession>A0A5C6CW97</accession>
<keyword evidence="2" id="KW-0285">Flavoprotein</keyword>
<feature type="domain" description="Glucose-methanol-choline oxidoreductase N-terminal" evidence="5">
    <location>
        <begin position="271"/>
        <end position="515"/>
    </location>
</feature>
<keyword evidence="3" id="KW-0274">FAD</keyword>
<dbReference type="EMBL" id="SJPT01000001">
    <property type="protein sequence ID" value="TWU26959.1"/>
    <property type="molecule type" value="Genomic_DNA"/>
</dbReference>
<dbReference type="AlphaFoldDB" id="A0A5C6CW97"/>
<organism evidence="6 7">
    <name type="scientific">Novipirellula galeiformis</name>
    <dbReference type="NCBI Taxonomy" id="2528004"/>
    <lineage>
        <taxon>Bacteria</taxon>
        <taxon>Pseudomonadati</taxon>
        <taxon>Planctomycetota</taxon>
        <taxon>Planctomycetia</taxon>
        <taxon>Pirellulales</taxon>
        <taxon>Pirellulaceae</taxon>
        <taxon>Novipirellula</taxon>
    </lineage>
</organism>
<keyword evidence="7" id="KW-1185">Reference proteome</keyword>
<keyword evidence="4" id="KW-0560">Oxidoreductase</keyword>
<dbReference type="GO" id="GO:0016614">
    <property type="term" value="F:oxidoreductase activity, acting on CH-OH group of donors"/>
    <property type="evidence" value="ECO:0007669"/>
    <property type="project" value="InterPro"/>
</dbReference>
<evidence type="ECO:0000256" key="1">
    <source>
        <dbReference type="ARBA" id="ARBA00010790"/>
    </source>
</evidence>
<comment type="caution">
    <text evidence="6">The sequence shown here is derived from an EMBL/GenBank/DDBJ whole genome shotgun (WGS) entry which is preliminary data.</text>
</comment>
<dbReference type="PANTHER" id="PTHR46056">
    <property type="entry name" value="LONG-CHAIN-ALCOHOL OXIDASE"/>
    <property type="match status" value="1"/>
</dbReference>
<comment type="similarity">
    <text evidence="1">Belongs to the GMC oxidoreductase family.</text>
</comment>
<dbReference type="Pfam" id="PF13450">
    <property type="entry name" value="NAD_binding_8"/>
    <property type="match status" value="1"/>
</dbReference>
<dbReference type="Proteomes" id="UP000316304">
    <property type="component" value="Unassembled WGS sequence"/>
</dbReference>
<dbReference type="InterPro" id="IPR000172">
    <property type="entry name" value="GMC_OxRdtase_N"/>
</dbReference>
<protein>
    <submittedName>
        <fullName evidence="6">GMC oxidoreductase</fullName>
    </submittedName>
</protein>
<dbReference type="Gene3D" id="3.50.50.60">
    <property type="entry name" value="FAD/NAD(P)-binding domain"/>
    <property type="match status" value="2"/>
</dbReference>